<organism evidence="3">
    <name type="scientific">Gongylonema pulchrum</name>
    <dbReference type="NCBI Taxonomy" id="637853"/>
    <lineage>
        <taxon>Eukaryota</taxon>
        <taxon>Metazoa</taxon>
        <taxon>Ecdysozoa</taxon>
        <taxon>Nematoda</taxon>
        <taxon>Chromadorea</taxon>
        <taxon>Rhabditida</taxon>
        <taxon>Spirurina</taxon>
        <taxon>Spiruromorpha</taxon>
        <taxon>Spiruroidea</taxon>
        <taxon>Gongylonematidae</taxon>
        <taxon>Gongylonema</taxon>
    </lineage>
</organism>
<dbReference type="AlphaFoldDB" id="A0A183EIB2"/>
<sequence>MVYATCVHLRSKYYTIREAMGVKNGTTNISKCPYPVNAF</sequence>
<dbReference type="WBParaSite" id="GPUH_0002072801-mRNA-1">
    <property type="protein sequence ID" value="GPUH_0002072801-mRNA-1"/>
    <property type="gene ID" value="GPUH_0002072801"/>
</dbReference>
<evidence type="ECO:0000313" key="3">
    <source>
        <dbReference type="WBParaSite" id="GPUH_0002072801-mRNA-1"/>
    </source>
</evidence>
<protein>
    <submittedName>
        <fullName evidence="1 3">Uncharacterized protein</fullName>
    </submittedName>
</protein>
<dbReference type="EMBL" id="UYRT01090943">
    <property type="protein sequence ID" value="VDN36610.1"/>
    <property type="molecule type" value="Genomic_DNA"/>
</dbReference>
<dbReference type="Proteomes" id="UP000271098">
    <property type="component" value="Unassembled WGS sequence"/>
</dbReference>
<accession>A0A183EIB2</accession>
<evidence type="ECO:0000313" key="2">
    <source>
        <dbReference type="Proteomes" id="UP000271098"/>
    </source>
</evidence>
<evidence type="ECO:0000313" key="1">
    <source>
        <dbReference type="EMBL" id="VDN36610.1"/>
    </source>
</evidence>
<reference evidence="1 2" key="2">
    <citation type="submission" date="2018-11" db="EMBL/GenBank/DDBJ databases">
        <authorList>
            <consortium name="Pathogen Informatics"/>
        </authorList>
    </citation>
    <scope>NUCLEOTIDE SEQUENCE [LARGE SCALE GENOMIC DNA]</scope>
</reference>
<proteinExistence type="predicted"/>
<reference evidence="3" key="1">
    <citation type="submission" date="2016-06" db="UniProtKB">
        <authorList>
            <consortium name="WormBaseParasite"/>
        </authorList>
    </citation>
    <scope>IDENTIFICATION</scope>
</reference>
<gene>
    <name evidence="1" type="ORF">GPUH_LOCUS20705</name>
</gene>
<name>A0A183EIB2_9BILA</name>
<keyword evidence="2" id="KW-1185">Reference proteome</keyword>